<reference evidence="1 2" key="1">
    <citation type="submission" date="2023-11" db="EMBL/GenBank/DDBJ databases">
        <title>Lentzea sokolovensis, sp. nov., Lentzea kristufkii, sp. nov., and Lentzea miocenensis, sp. nov., rare actinobacteria from Sokolov Coal Basin, Miocene lacustrine sediment, Czech Republic.</title>
        <authorList>
            <person name="Lara A."/>
            <person name="Kotroba L."/>
            <person name="Nouioui I."/>
            <person name="Neumann-Schaal M."/>
            <person name="Mast Y."/>
            <person name="Chronakova A."/>
        </authorList>
    </citation>
    <scope>NUCLEOTIDE SEQUENCE [LARGE SCALE GENOMIC DNA]</scope>
    <source>
        <strain evidence="1 2">BCCO 10_0061</strain>
    </source>
</reference>
<evidence type="ECO:0008006" key="3">
    <source>
        <dbReference type="Google" id="ProtNLM"/>
    </source>
</evidence>
<organism evidence="1 2">
    <name type="scientific">Lentzea sokolovensis</name>
    <dbReference type="NCBI Taxonomy" id="3095429"/>
    <lineage>
        <taxon>Bacteria</taxon>
        <taxon>Bacillati</taxon>
        <taxon>Actinomycetota</taxon>
        <taxon>Actinomycetes</taxon>
        <taxon>Pseudonocardiales</taxon>
        <taxon>Pseudonocardiaceae</taxon>
        <taxon>Lentzea</taxon>
    </lineage>
</organism>
<name>A0ABU4UUU4_9PSEU</name>
<sequence>MDVRDANRNGQQLFIADLFREKRPDPVAEPAPQGKWPARYPVAHRQLTLFDLLRRHPRTRRCPLVPPLPDLEAALDNVLLGHATSFGWGQGLIVNTRGAIRILLALQDTPGAAIPASDVSAVTRGRELNNLKSVLEVLASAGMLDDDRQPALDGFFAQHAARLPEQMAHEFSQWFTIRRHGTATPPRYNPTGEPTLRRHIASLGTILNSWAEAGYLSLREVGRQAILDALPASPKDQRRTLSGVRDLFRILKSKQVIFSNPATRLPRIVVQESEPLPMELAKVREALTSGKPVREALAALIAFHALWPHELCSLLLTDLRDHQVHIGRRVVPLAPQAREKIANWLNERARRWPTTVNPHLFINGHTGVRTCSVTPTWVSNTIGVSADAIRQDRILYEAAVTDGDARRLSDFFGITTQGAERYVRTVSSRTASSATQGFS</sequence>
<evidence type="ECO:0000313" key="1">
    <source>
        <dbReference type="EMBL" id="MDX8143277.1"/>
    </source>
</evidence>
<dbReference type="RefSeq" id="WP_319975542.1">
    <property type="nucleotide sequence ID" value="NZ_JAXAVU010000007.1"/>
</dbReference>
<reference evidence="1 2" key="2">
    <citation type="submission" date="2023-11" db="EMBL/GenBank/DDBJ databases">
        <authorList>
            <person name="Lara A.C."/>
            <person name="Chronakova A."/>
        </authorList>
    </citation>
    <scope>NUCLEOTIDE SEQUENCE [LARGE SCALE GENOMIC DNA]</scope>
    <source>
        <strain evidence="1 2">BCCO 10_0061</strain>
    </source>
</reference>
<dbReference type="InterPro" id="IPR011010">
    <property type="entry name" value="DNA_brk_join_enz"/>
</dbReference>
<dbReference type="Proteomes" id="UP001285352">
    <property type="component" value="Unassembled WGS sequence"/>
</dbReference>
<dbReference type="SUPFAM" id="SSF56349">
    <property type="entry name" value="DNA breaking-rejoining enzymes"/>
    <property type="match status" value="1"/>
</dbReference>
<evidence type="ECO:0000313" key="2">
    <source>
        <dbReference type="Proteomes" id="UP001285352"/>
    </source>
</evidence>
<proteinExistence type="predicted"/>
<comment type="caution">
    <text evidence="1">The sequence shown here is derived from an EMBL/GenBank/DDBJ whole genome shotgun (WGS) entry which is preliminary data.</text>
</comment>
<gene>
    <name evidence="1" type="ORF">SK854_14205</name>
</gene>
<dbReference type="EMBL" id="JAXAVU010000007">
    <property type="protein sequence ID" value="MDX8143277.1"/>
    <property type="molecule type" value="Genomic_DNA"/>
</dbReference>
<accession>A0ABU4UUU4</accession>
<protein>
    <recommendedName>
        <fullName evidence="3">Integrase</fullName>
    </recommendedName>
</protein>
<keyword evidence="2" id="KW-1185">Reference proteome</keyword>